<dbReference type="AlphaFoldDB" id="A0A9P5S1C2"/>
<dbReference type="Gene3D" id="3.80.10.10">
    <property type="entry name" value="Ribonuclease Inhibitor"/>
    <property type="match status" value="1"/>
</dbReference>
<accession>A0A9P5S1C2</accession>
<dbReference type="InterPro" id="IPR032675">
    <property type="entry name" value="LRR_dom_sf"/>
</dbReference>
<dbReference type="OrthoDB" id="10415541at2759"/>
<dbReference type="EMBL" id="JAAAUQ010000368">
    <property type="protein sequence ID" value="KAF9150922.1"/>
    <property type="molecule type" value="Genomic_DNA"/>
</dbReference>
<comment type="caution">
    <text evidence="1">The sequence shown here is derived from an EMBL/GenBank/DDBJ whole genome shotgun (WGS) entry which is preliminary data.</text>
</comment>
<evidence type="ECO:0000313" key="2">
    <source>
        <dbReference type="Proteomes" id="UP000748756"/>
    </source>
</evidence>
<sequence length="278" mass="31522">MRQDLAILYHCPQLTFLHLDLFIQSNIGIQLLGLTLAGLPCLKSLTLKAMMSEEEWPTLVPVAFFSCSGKLVDFVIRFVYDDGNYGELPEWNEEDLFDDGELEEVRGRLLPAVQEGGLPPLPHRQQPLQNLTTFFVNVMDTLTLAQIQSIFEHCPGLVSFVIPQLHSVIDPRALAHFIAEHCPQIQKIDHYRGNTDNQLALDLMALLPPNTVKDLTIIQFDKDWAELIPIVGRHKASLQSVDFVRCCRFISAKVQEDVFGQCPQLEMLKLDIDPYTAR</sequence>
<gene>
    <name evidence="1" type="ORF">BG015_007251</name>
</gene>
<evidence type="ECO:0008006" key="3">
    <source>
        <dbReference type="Google" id="ProtNLM"/>
    </source>
</evidence>
<keyword evidence="2" id="KW-1185">Reference proteome</keyword>
<name>A0A9P5S1C2_9FUNG</name>
<protein>
    <recommendedName>
        <fullName evidence="3">F-box domain-containing protein</fullName>
    </recommendedName>
</protein>
<reference evidence="1" key="1">
    <citation type="journal article" date="2020" name="Fungal Divers.">
        <title>Resolving the Mortierellaceae phylogeny through synthesis of multi-gene phylogenetics and phylogenomics.</title>
        <authorList>
            <person name="Vandepol N."/>
            <person name="Liber J."/>
            <person name="Desiro A."/>
            <person name="Na H."/>
            <person name="Kennedy M."/>
            <person name="Barry K."/>
            <person name="Grigoriev I.V."/>
            <person name="Miller A.N."/>
            <person name="O'Donnell K."/>
            <person name="Stajich J.E."/>
            <person name="Bonito G."/>
        </authorList>
    </citation>
    <scope>NUCLEOTIDE SEQUENCE</scope>
    <source>
        <strain evidence="1">NRRL 6426</strain>
    </source>
</reference>
<organism evidence="1 2">
    <name type="scientific">Linnemannia schmuckeri</name>
    <dbReference type="NCBI Taxonomy" id="64567"/>
    <lineage>
        <taxon>Eukaryota</taxon>
        <taxon>Fungi</taxon>
        <taxon>Fungi incertae sedis</taxon>
        <taxon>Mucoromycota</taxon>
        <taxon>Mortierellomycotina</taxon>
        <taxon>Mortierellomycetes</taxon>
        <taxon>Mortierellales</taxon>
        <taxon>Mortierellaceae</taxon>
        <taxon>Linnemannia</taxon>
    </lineage>
</organism>
<dbReference type="Proteomes" id="UP000748756">
    <property type="component" value="Unassembled WGS sequence"/>
</dbReference>
<dbReference type="SUPFAM" id="SSF52047">
    <property type="entry name" value="RNI-like"/>
    <property type="match status" value="1"/>
</dbReference>
<evidence type="ECO:0000313" key="1">
    <source>
        <dbReference type="EMBL" id="KAF9150922.1"/>
    </source>
</evidence>
<proteinExistence type="predicted"/>